<dbReference type="InterPro" id="IPR016188">
    <property type="entry name" value="PurM-like_N"/>
</dbReference>
<comment type="similarity">
    <text evidence="2 12">Belongs to the AIR synthase family.</text>
</comment>
<organism evidence="15 16">
    <name type="scientific">Fodinibius salsisoli</name>
    <dbReference type="NCBI Taxonomy" id="2820877"/>
    <lineage>
        <taxon>Bacteria</taxon>
        <taxon>Pseudomonadati</taxon>
        <taxon>Balneolota</taxon>
        <taxon>Balneolia</taxon>
        <taxon>Balneolales</taxon>
        <taxon>Balneolaceae</taxon>
        <taxon>Fodinibius</taxon>
    </lineage>
</organism>
<dbReference type="RefSeq" id="WP_265764345.1">
    <property type="nucleotide sequence ID" value="NZ_JAGGJA010000001.1"/>
</dbReference>
<dbReference type="InterPro" id="IPR010918">
    <property type="entry name" value="PurM-like_C_dom"/>
</dbReference>
<dbReference type="Pfam" id="PF02769">
    <property type="entry name" value="AIRS_C"/>
    <property type="match status" value="1"/>
</dbReference>
<dbReference type="InterPro" id="IPR036676">
    <property type="entry name" value="PurM-like_C_sf"/>
</dbReference>
<evidence type="ECO:0000313" key="16">
    <source>
        <dbReference type="Proteomes" id="UP001207918"/>
    </source>
</evidence>
<evidence type="ECO:0000259" key="14">
    <source>
        <dbReference type="Pfam" id="PF02769"/>
    </source>
</evidence>
<evidence type="ECO:0000256" key="2">
    <source>
        <dbReference type="ARBA" id="ARBA00010280"/>
    </source>
</evidence>
<evidence type="ECO:0000256" key="7">
    <source>
        <dbReference type="ARBA" id="ARBA00022840"/>
    </source>
</evidence>
<evidence type="ECO:0000313" key="15">
    <source>
        <dbReference type="EMBL" id="MCW9705680.1"/>
    </source>
</evidence>
<dbReference type="InterPro" id="IPR004733">
    <property type="entry name" value="PurM_cligase"/>
</dbReference>
<keyword evidence="6 12" id="KW-0547">Nucleotide-binding</keyword>
<proteinExistence type="inferred from homology"/>
<dbReference type="HAMAP" id="MF_00741">
    <property type="entry name" value="AIRS"/>
    <property type="match status" value="1"/>
</dbReference>
<dbReference type="SUPFAM" id="SSF55326">
    <property type="entry name" value="PurM N-terminal domain-like"/>
    <property type="match status" value="1"/>
</dbReference>
<evidence type="ECO:0000256" key="4">
    <source>
        <dbReference type="ARBA" id="ARBA00020367"/>
    </source>
</evidence>
<evidence type="ECO:0000256" key="5">
    <source>
        <dbReference type="ARBA" id="ARBA00022598"/>
    </source>
</evidence>
<evidence type="ECO:0000256" key="10">
    <source>
        <dbReference type="ARBA" id="ARBA00033093"/>
    </source>
</evidence>
<protein>
    <recommendedName>
        <fullName evidence="4 12">Phosphoribosylformylglycinamidine cyclo-ligase</fullName>
        <ecNumber evidence="3 12">6.3.3.1</ecNumber>
    </recommendedName>
    <alternativeName>
        <fullName evidence="9 12">AIR synthase</fullName>
    </alternativeName>
    <alternativeName>
        <fullName evidence="10 12">AIRS</fullName>
    </alternativeName>
    <alternativeName>
        <fullName evidence="8 12">Phosphoribosyl-aminoimidazole synthetase</fullName>
    </alternativeName>
</protein>
<dbReference type="EMBL" id="JAGGJA010000001">
    <property type="protein sequence ID" value="MCW9705680.1"/>
    <property type="molecule type" value="Genomic_DNA"/>
</dbReference>
<feature type="domain" description="PurM-like C-terminal" evidence="14">
    <location>
        <begin position="177"/>
        <end position="333"/>
    </location>
</feature>
<dbReference type="Gene3D" id="3.30.1330.10">
    <property type="entry name" value="PurM-like, N-terminal domain"/>
    <property type="match status" value="1"/>
</dbReference>
<accession>A0ABT3PIB6</accession>
<evidence type="ECO:0000256" key="6">
    <source>
        <dbReference type="ARBA" id="ARBA00022741"/>
    </source>
</evidence>
<dbReference type="NCBIfam" id="TIGR00878">
    <property type="entry name" value="purM"/>
    <property type="match status" value="1"/>
</dbReference>
<dbReference type="GO" id="GO:0004641">
    <property type="term" value="F:phosphoribosylformylglycinamidine cyclo-ligase activity"/>
    <property type="evidence" value="ECO:0007669"/>
    <property type="project" value="UniProtKB-EC"/>
</dbReference>
<reference evidence="15 16" key="1">
    <citation type="submission" date="2021-03" db="EMBL/GenBank/DDBJ databases">
        <title>Aliifodinibius sp. nov., a new bacterium isolated from saline soil.</title>
        <authorList>
            <person name="Galisteo C."/>
            <person name="De La Haba R."/>
            <person name="Sanchez-Porro C."/>
            <person name="Ventosa A."/>
        </authorList>
    </citation>
    <scope>NUCLEOTIDE SEQUENCE [LARGE SCALE GENOMIC DNA]</scope>
    <source>
        <strain evidence="15 16">1BSP15-2V2</strain>
    </source>
</reference>
<comment type="catalytic activity">
    <reaction evidence="11 12">
        <text>2-formamido-N(1)-(5-O-phospho-beta-D-ribosyl)acetamidine + ATP = 5-amino-1-(5-phospho-beta-D-ribosyl)imidazole + ADP + phosphate + H(+)</text>
        <dbReference type="Rhea" id="RHEA:23032"/>
        <dbReference type="ChEBI" id="CHEBI:15378"/>
        <dbReference type="ChEBI" id="CHEBI:30616"/>
        <dbReference type="ChEBI" id="CHEBI:43474"/>
        <dbReference type="ChEBI" id="CHEBI:137981"/>
        <dbReference type="ChEBI" id="CHEBI:147287"/>
        <dbReference type="ChEBI" id="CHEBI:456216"/>
        <dbReference type="EC" id="6.3.3.1"/>
    </reaction>
</comment>
<evidence type="ECO:0000256" key="8">
    <source>
        <dbReference type="ARBA" id="ARBA00031908"/>
    </source>
</evidence>
<dbReference type="CDD" id="cd02196">
    <property type="entry name" value="PurM"/>
    <property type="match status" value="1"/>
</dbReference>
<keyword evidence="7 12" id="KW-0067">ATP-binding</keyword>
<evidence type="ECO:0000256" key="9">
    <source>
        <dbReference type="ARBA" id="ARBA00032931"/>
    </source>
</evidence>
<evidence type="ECO:0000256" key="11">
    <source>
        <dbReference type="ARBA" id="ARBA00049057"/>
    </source>
</evidence>
<dbReference type="InterPro" id="IPR036921">
    <property type="entry name" value="PurM-like_N_sf"/>
</dbReference>
<dbReference type="Proteomes" id="UP001207918">
    <property type="component" value="Unassembled WGS sequence"/>
</dbReference>
<comment type="pathway">
    <text evidence="1 12">Purine metabolism; IMP biosynthesis via de novo pathway; 5-amino-1-(5-phospho-D-ribosyl)imidazole from N(2)-formyl-N(1)-(5-phospho-D-ribosyl)glycinamide: step 2/2.</text>
</comment>
<evidence type="ECO:0000259" key="13">
    <source>
        <dbReference type="Pfam" id="PF00586"/>
    </source>
</evidence>
<dbReference type="PANTHER" id="PTHR10520:SF12">
    <property type="entry name" value="TRIFUNCTIONAL PURINE BIOSYNTHETIC PROTEIN ADENOSINE-3"/>
    <property type="match status" value="1"/>
</dbReference>
<keyword evidence="12" id="KW-0658">Purine biosynthesis</keyword>
<keyword evidence="12" id="KW-0963">Cytoplasm</keyword>
<evidence type="ECO:0000256" key="1">
    <source>
        <dbReference type="ARBA" id="ARBA00004686"/>
    </source>
</evidence>
<comment type="caution">
    <text evidence="15">The sequence shown here is derived from an EMBL/GenBank/DDBJ whole genome shotgun (WGS) entry which is preliminary data.</text>
</comment>
<gene>
    <name evidence="12" type="primary">purM</name>
    <name evidence="15" type="ORF">J6I44_02375</name>
</gene>
<dbReference type="PANTHER" id="PTHR10520">
    <property type="entry name" value="TRIFUNCTIONAL PURINE BIOSYNTHETIC PROTEIN ADENOSINE-3-RELATED"/>
    <property type="match status" value="1"/>
</dbReference>
<dbReference type="SUPFAM" id="SSF56042">
    <property type="entry name" value="PurM C-terminal domain-like"/>
    <property type="match status" value="1"/>
</dbReference>
<feature type="domain" description="PurM-like N-terminal" evidence="13">
    <location>
        <begin position="60"/>
        <end position="164"/>
    </location>
</feature>
<dbReference type="EC" id="6.3.3.1" evidence="3 12"/>
<dbReference type="Pfam" id="PF00586">
    <property type="entry name" value="AIRS"/>
    <property type="match status" value="1"/>
</dbReference>
<evidence type="ECO:0000256" key="3">
    <source>
        <dbReference type="ARBA" id="ARBA00013047"/>
    </source>
</evidence>
<keyword evidence="5 12" id="KW-0436">Ligase</keyword>
<evidence type="ECO:0000256" key="12">
    <source>
        <dbReference type="HAMAP-Rule" id="MF_00741"/>
    </source>
</evidence>
<keyword evidence="16" id="KW-1185">Reference proteome</keyword>
<comment type="subcellular location">
    <subcellularLocation>
        <location evidence="12">Cytoplasm</location>
    </subcellularLocation>
</comment>
<name>A0ABT3PIB6_9BACT</name>
<sequence>MSKKKFTYKDAGVDIEAGEEMVESIKGMVKETHSDAVLSNIGGFGGFFRPDLQGYEDPVFVSSVDGVGTKLIVAFKSGRYDTVGQDLVNHCVNDIAVCGADPLFFLDYFSTGKLEQHVGTQVVKGFATACKENGVALIGGETAEMPDIYSEGEFDLAGTIVGMVDRQNVINGENIEKGDVLLGFKSTGLHTNGYSLARKVLFSEYEVDDHVDELGSTVGEAMLAVHKSYLPIIKKLRDNTGVHGFSHVTGGGIIGNTKRIVPDGLTIQLDWDAWELPPIFQLIQDLGNVPEDDMRATFNLGIGLITVVAADAVDDIKNAAAEMEEEVIEIGEIA</sequence>
<dbReference type="Gene3D" id="3.90.650.10">
    <property type="entry name" value="PurM-like C-terminal domain"/>
    <property type="match status" value="1"/>
</dbReference>